<accession>A0A7I8L8H4</accession>
<dbReference type="Proteomes" id="UP000663760">
    <property type="component" value="Chromosome 11"/>
</dbReference>
<comment type="similarity">
    <text evidence="2 6">Belongs to the multi antimicrobial extrusion (MATE) (TC 2.A.66.1) family.</text>
</comment>
<dbReference type="InterPro" id="IPR002528">
    <property type="entry name" value="MATE_fam"/>
</dbReference>
<feature type="transmembrane region" description="Helical" evidence="6">
    <location>
        <begin position="106"/>
        <end position="131"/>
    </location>
</feature>
<dbReference type="EMBL" id="LR746274">
    <property type="protein sequence ID" value="CAA7405598.1"/>
    <property type="molecule type" value="Genomic_DNA"/>
</dbReference>
<dbReference type="GO" id="GO:0015297">
    <property type="term" value="F:antiporter activity"/>
    <property type="evidence" value="ECO:0007669"/>
    <property type="project" value="InterPro"/>
</dbReference>
<comment type="subcellular location">
    <subcellularLocation>
        <location evidence="1">Membrane</location>
        <topology evidence="1">Multi-pass membrane protein</topology>
    </subcellularLocation>
</comment>
<feature type="transmembrane region" description="Helical" evidence="6">
    <location>
        <begin position="40"/>
        <end position="61"/>
    </location>
</feature>
<evidence type="ECO:0000313" key="8">
    <source>
        <dbReference type="Proteomes" id="UP000663760"/>
    </source>
</evidence>
<evidence type="ECO:0000256" key="3">
    <source>
        <dbReference type="ARBA" id="ARBA00022692"/>
    </source>
</evidence>
<reference evidence="7" key="1">
    <citation type="submission" date="2020-02" db="EMBL/GenBank/DDBJ databases">
        <authorList>
            <person name="Scholz U."/>
            <person name="Mascher M."/>
            <person name="Fiebig A."/>
        </authorList>
    </citation>
    <scope>NUCLEOTIDE SEQUENCE</scope>
</reference>
<dbReference type="NCBIfam" id="TIGR00797">
    <property type="entry name" value="matE"/>
    <property type="match status" value="1"/>
</dbReference>
<feature type="transmembrane region" description="Helical" evidence="6">
    <location>
        <begin position="177"/>
        <end position="200"/>
    </location>
</feature>
<keyword evidence="3 6" id="KW-0812">Transmembrane</keyword>
<evidence type="ECO:0000313" key="7">
    <source>
        <dbReference type="EMBL" id="CAA7405598.1"/>
    </source>
</evidence>
<feature type="transmembrane region" description="Helical" evidence="6">
    <location>
        <begin position="143"/>
        <end position="165"/>
    </location>
</feature>
<keyword evidence="8" id="KW-1185">Reference proteome</keyword>
<feature type="transmembrane region" description="Helical" evidence="6">
    <location>
        <begin position="330"/>
        <end position="353"/>
    </location>
</feature>
<keyword evidence="5 6" id="KW-0472">Membrane</keyword>
<evidence type="ECO:0000256" key="1">
    <source>
        <dbReference type="ARBA" id="ARBA00004141"/>
    </source>
</evidence>
<dbReference type="OrthoDB" id="2126698at2759"/>
<protein>
    <recommendedName>
        <fullName evidence="6">Protein DETOXIFICATION</fullName>
    </recommendedName>
    <alternativeName>
        <fullName evidence="6">Multidrug and toxic compound extrusion protein</fullName>
    </alternativeName>
</protein>
<evidence type="ECO:0000256" key="4">
    <source>
        <dbReference type="ARBA" id="ARBA00022989"/>
    </source>
</evidence>
<keyword evidence="4 6" id="KW-1133">Transmembrane helix</keyword>
<dbReference type="GO" id="GO:0042910">
    <property type="term" value="F:xenobiotic transmembrane transporter activity"/>
    <property type="evidence" value="ECO:0007669"/>
    <property type="project" value="InterPro"/>
</dbReference>
<evidence type="ECO:0000256" key="2">
    <source>
        <dbReference type="ARBA" id="ARBA00010199"/>
    </source>
</evidence>
<dbReference type="PANTHER" id="PTHR11206">
    <property type="entry name" value="MULTIDRUG RESISTANCE PROTEIN"/>
    <property type="match status" value="1"/>
</dbReference>
<dbReference type="GO" id="GO:1990961">
    <property type="term" value="P:xenobiotic detoxification by transmembrane export across the plasma membrane"/>
    <property type="evidence" value="ECO:0007669"/>
    <property type="project" value="InterPro"/>
</dbReference>
<evidence type="ECO:0000256" key="5">
    <source>
        <dbReference type="ARBA" id="ARBA00023136"/>
    </source>
</evidence>
<dbReference type="InterPro" id="IPR045069">
    <property type="entry name" value="MATE_euk"/>
</dbReference>
<feature type="transmembrane region" description="Helical" evidence="6">
    <location>
        <begin position="433"/>
        <end position="454"/>
    </location>
</feature>
<feature type="transmembrane region" description="Helical" evidence="6">
    <location>
        <begin position="261"/>
        <end position="280"/>
    </location>
</feature>
<dbReference type="Pfam" id="PF01554">
    <property type="entry name" value="MatE"/>
    <property type="match status" value="2"/>
</dbReference>
<gene>
    <name evidence="7" type="ORF">SI8410_11016276</name>
</gene>
<sequence>MVSQTPLLEETDGGGAWERWWRSEAAEEVTQQVAFSLPMILTNVAYCCIPLISVMFAGHLGELELASSTLANSWATVTGFALVIGLSGALETLCGQAYGAKLYRTMGIYLQASMITAVSVSVVPAVVWWFSEPILIALRQEAAVAHAAAAYMRPLIPALFAYGLLQCLLRFIQAQSAVAPLVVCSVGPLALHVVITYVLVNPAGMGYAGAPAAATVSLWTSFLMLASYVKFSKRFSQTWQGFSTEAFTYVLPSMRLAVPSAVMLCLEYWAFELLVLLAGLMPHSQRSTSLVAMCVNTEDVLFMIISGFSAAVSTRVANELGAGNVDKAKNVVRVALKLSTILAVTIILILSFGHDIWVNFFSSSPDISREFAYMTPLLSISILLDSVQGILSGVSRGCGWQHLEAWTNLAAFYVIGLPIALLLGFTLKFYDKGLWMGLVCGLFCQACSLLIIMIRANWSTIQLSTGQDNLC</sequence>
<dbReference type="CDD" id="cd13132">
    <property type="entry name" value="MATE_eukaryotic"/>
    <property type="match status" value="1"/>
</dbReference>
<dbReference type="AlphaFoldDB" id="A0A7I8L8H4"/>
<feature type="transmembrane region" description="Helical" evidence="6">
    <location>
        <begin position="406"/>
        <end position="427"/>
    </location>
</feature>
<organism evidence="7 8">
    <name type="scientific">Spirodela intermedia</name>
    <name type="common">Intermediate duckweed</name>
    <dbReference type="NCBI Taxonomy" id="51605"/>
    <lineage>
        <taxon>Eukaryota</taxon>
        <taxon>Viridiplantae</taxon>
        <taxon>Streptophyta</taxon>
        <taxon>Embryophyta</taxon>
        <taxon>Tracheophyta</taxon>
        <taxon>Spermatophyta</taxon>
        <taxon>Magnoliopsida</taxon>
        <taxon>Liliopsida</taxon>
        <taxon>Araceae</taxon>
        <taxon>Lemnoideae</taxon>
        <taxon>Spirodela</taxon>
    </lineage>
</organism>
<proteinExistence type="inferred from homology"/>
<evidence type="ECO:0000256" key="6">
    <source>
        <dbReference type="RuleBase" id="RU004914"/>
    </source>
</evidence>
<name>A0A7I8L8H4_SPIIN</name>
<feature type="transmembrane region" description="Helical" evidence="6">
    <location>
        <begin position="73"/>
        <end position="94"/>
    </location>
</feature>
<dbReference type="GO" id="GO:0016020">
    <property type="term" value="C:membrane"/>
    <property type="evidence" value="ECO:0007669"/>
    <property type="project" value="UniProtKB-SubCell"/>
</dbReference>
<feature type="transmembrane region" description="Helical" evidence="6">
    <location>
        <begin position="206"/>
        <end position="229"/>
    </location>
</feature>